<dbReference type="InterPro" id="IPR021190">
    <property type="entry name" value="Pept_M10A"/>
</dbReference>
<feature type="binding site" description="in inhibited form" evidence="7">
    <location>
        <position position="109"/>
    </location>
    <ligand>
        <name>Zn(2+)</name>
        <dbReference type="ChEBI" id="CHEBI:29105"/>
        <label>2</label>
        <note>catalytic</note>
    </ligand>
</feature>
<evidence type="ECO:0000256" key="2">
    <source>
        <dbReference type="ARBA" id="ARBA00022723"/>
    </source>
</evidence>
<dbReference type="PANTHER" id="PTHR10201:SF323">
    <property type="entry name" value="MATRIX METALLOPROTEINASE-21"/>
    <property type="match status" value="1"/>
</dbReference>
<dbReference type="InterPro" id="IPR036365">
    <property type="entry name" value="PGBD-like_sf"/>
</dbReference>
<evidence type="ECO:0000313" key="12">
    <source>
        <dbReference type="Proteomes" id="UP000799424"/>
    </source>
</evidence>
<evidence type="ECO:0000256" key="6">
    <source>
        <dbReference type="PIRSR" id="PIRSR621190-1"/>
    </source>
</evidence>
<evidence type="ECO:0000256" key="7">
    <source>
        <dbReference type="PIRSR" id="PIRSR621190-2"/>
    </source>
</evidence>
<proteinExistence type="predicted"/>
<dbReference type="OrthoDB" id="65569at2759"/>
<dbReference type="InterPro" id="IPR001818">
    <property type="entry name" value="Pept_M10_metallopeptidase"/>
</dbReference>
<keyword evidence="9" id="KW-0732">Signal</keyword>
<dbReference type="SMART" id="SM00235">
    <property type="entry name" value="ZnMc"/>
    <property type="match status" value="1"/>
</dbReference>
<keyword evidence="3" id="KW-0378">Hydrolase</keyword>
<dbReference type="GO" id="GO:0006508">
    <property type="term" value="P:proteolysis"/>
    <property type="evidence" value="ECO:0007669"/>
    <property type="project" value="UniProtKB-KW"/>
</dbReference>
<keyword evidence="2 7" id="KW-0479">Metal-binding</keyword>
<dbReference type="GO" id="GO:0008270">
    <property type="term" value="F:zinc ion binding"/>
    <property type="evidence" value="ECO:0007669"/>
    <property type="project" value="InterPro"/>
</dbReference>
<dbReference type="Gene3D" id="3.40.390.10">
    <property type="entry name" value="Collagenase (Catalytic Domain)"/>
    <property type="match status" value="1"/>
</dbReference>
<dbReference type="SUPFAM" id="SSF55486">
    <property type="entry name" value="Metalloproteases ('zincins'), catalytic domain"/>
    <property type="match status" value="1"/>
</dbReference>
<name>A0A6A7AD24_9PLEO</name>
<feature type="chain" id="PRO_5025328291" description="Peptidase metallopeptidase domain-containing protein" evidence="9">
    <location>
        <begin position="19"/>
        <end position="563"/>
    </location>
</feature>
<gene>
    <name evidence="11" type="ORF">CC86DRAFT_378039</name>
</gene>
<comment type="cofactor">
    <cofactor evidence="7">
        <name>Ca(2+)</name>
        <dbReference type="ChEBI" id="CHEBI:29108"/>
    </cofactor>
    <text evidence="7">Can bind about 5 Ca(2+) ions per subunit.</text>
</comment>
<keyword evidence="7" id="KW-0106">Calcium</keyword>
<evidence type="ECO:0000256" key="9">
    <source>
        <dbReference type="SAM" id="SignalP"/>
    </source>
</evidence>
<dbReference type="GO" id="GO:0030198">
    <property type="term" value="P:extracellular matrix organization"/>
    <property type="evidence" value="ECO:0007669"/>
    <property type="project" value="TreeGrafter"/>
</dbReference>
<feature type="binding site" evidence="7">
    <location>
        <position position="259"/>
    </location>
    <ligand>
        <name>Zn(2+)</name>
        <dbReference type="ChEBI" id="CHEBI:29105"/>
        <label>2</label>
        <note>catalytic</note>
    </ligand>
</feature>
<keyword evidence="4 7" id="KW-0862">Zinc</keyword>
<feature type="short sequence motif" description="Cysteine switch" evidence="8">
    <location>
        <begin position="107"/>
        <end position="126"/>
    </location>
</feature>
<dbReference type="Pfam" id="PF00413">
    <property type="entry name" value="Peptidase_M10"/>
    <property type="match status" value="1"/>
</dbReference>
<comment type="cofactor">
    <cofactor evidence="7">
        <name>Zn(2+)</name>
        <dbReference type="ChEBI" id="CHEBI:29105"/>
    </cofactor>
    <text evidence="7">Binds 2 Zn(2+) ions per subunit.</text>
</comment>
<feature type="binding site" evidence="7">
    <location>
        <position position="199"/>
    </location>
    <ligand>
        <name>Zn(2+)</name>
        <dbReference type="ChEBI" id="CHEBI:29105"/>
        <label>1</label>
    </ligand>
</feature>
<keyword evidence="12" id="KW-1185">Reference proteome</keyword>
<feature type="signal peptide" evidence="9">
    <location>
        <begin position="1"/>
        <end position="18"/>
    </location>
</feature>
<evidence type="ECO:0000256" key="4">
    <source>
        <dbReference type="ARBA" id="ARBA00022833"/>
    </source>
</evidence>
<accession>A0A6A7AD24</accession>
<evidence type="ECO:0000256" key="5">
    <source>
        <dbReference type="ARBA" id="ARBA00023049"/>
    </source>
</evidence>
<evidence type="ECO:0000256" key="1">
    <source>
        <dbReference type="ARBA" id="ARBA00022670"/>
    </source>
</evidence>
<feature type="active site" evidence="6">
    <location>
        <position position="242"/>
    </location>
</feature>
<organism evidence="11 12">
    <name type="scientific">Ophiobolus disseminans</name>
    <dbReference type="NCBI Taxonomy" id="1469910"/>
    <lineage>
        <taxon>Eukaryota</taxon>
        <taxon>Fungi</taxon>
        <taxon>Dikarya</taxon>
        <taxon>Ascomycota</taxon>
        <taxon>Pezizomycotina</taxon>
        <taxon>Dothideomycetes</taxon>
        <taxon>Pleosporomycetidae</taxon>
        <taxon>Pleosporales</taxon>
        <taxon>Pleosporineae</taxon>
        <taxon>Phaeosphaeriaceae</taxon>
        <taxon>Ophiobolus</taxon>
    </lineage>
</organism>
<dbReference type="PRINTS" id="PR00138">
    <property type="entry name" value="MATRIXIN"/>
</dbReference>
<feature type="binding site" evidence="7">
    <location>
        <position position="225"/>
    </location>
    <ligand>
        <name>Ca(2+)</name>
        <dbReference type="ChEBI" id="CHEBI:29108"/>
        <label>1</label>
    </ligand>
</feature>
<evidence type="ECO:0000256" key="3">
    <source>
        <dbReference type="ARBA" id="ARBA00022801"/>
    </source>
</evidence>
<feature type="domain" description="Peptidase metallopeptidase" evidence="10">
    <location>
        <begin position="133"/>
        <end position="284"/>
    </location>
</feature>
<dbReference type="EMBL" id="MU006218">
    <property type="protein sequence ID" value="KAF2831136.1"/>
    <property type="molecule type" value="Genomic_DNA"/>
</dbReference>
<dbReference type="InterPro" id="IPR024079">
    <property type="entry name" value="MetalloPept_cat_dom_sf"/>
</dbReference>
<feature type="binding site" evidence="7">
    <location>
        <position position="152"/>
    </location>
    <ligand>
        <name>Ca(2+)</name>
        <dbReference type="ChEBI" id="CHEBI:29108"/>
        <label>1</label>
    </ligand>
</feature>
<dbReference type="PANTHER" id="PTHR10201">
    <property type="entry name" value="MATRIX METALLOPROTEINASE"/>
    <property type="match status" value="1"/>
</dbReference>
<protein>
    <recommendedName>
        <fullName evidence="10">Peptidase metallopeptidase domain-containing protein</fullName>
    </recommendedName>
</protein>
<dbReference type="GO" id="GO:0004222">
    <property type="term" value="F:metalloendopeptidase activity"/>
    <property type="evidence" value="ECO:0007669"/>
    <property type="project" value="InterPro"/>
</dbReference>
<dbReference type="InterPro" id="IPR006026">
    <property type="entry name" value="Peptidase_Metallo"/>
</dbReference>
<keyword evidence="5" id="KW-0482">Metalloprotease</keyword>
<dbReference type="GO" id="GO:0030574">
    <property type="term" value="P:collagen catabolic process"/>
    <property type="evidence" value="ECO:0007669"/>
    <property type="project" value="TreeGrafter"/>
</dbReference>
<dbReference type="AlphaFoldDB" id="A0A6A7AD24"/>
<reference evidence="11" key="1">
    <citation type="journal article" date="2020" name="Stud. Mycol.">
        <title>101 Dothideomycetes genomes: a test case for predicting lifestyles and emergence of pathogens.</title>
        <authorList>
            <person name="Haridas S."/>
            <person name="Albert R."/>
            <person name="Binder M."/>
            <person name="Bloem J."/>
            <person name="Labutti K."/>
            <person name="Salamov A."/>
            <person name="Andreopoulos B."/>
            <person name="Baker S."/>
            <person name="Barry K."/>
            <person name="Bills G."/>
            <person name="Bluhm B."/>
            <person name="Cannon C."/>
            <person name="Castanera R."/>
            <person name="Culley D."/>
            <person name="Daum C."/>
            <person name="Ezra D."/>
            <person name="Gonzalez J."/>
            <person name="Henrissat B."/>
            <person name="Kuo A."/>
            <person name="Liang C."/>
            <person name="Lipzen A."/>
            <person name="Lutzoni F."/>
            <person name="Magnuson J."/>
            <person name="Mondo S."/>
            <person name="Nolan M."/>
            <person name="Ohm R."/>
            <person name="Pangilinan J."/>
            <person name="Park H.-J."/>
            <person name="Ramirez L."/>
            <person name="Alfaro M."/>
            <person name="Sun H."/>
            <person name="Tritt A."/>
            <person name="Yoshinaga Y."/>
            <person name="Zwiers L.-H."/>
            <person name="Turgeon B."/>
            <person name="Goodwin S."/>
            <person name="Spatafora J."/>
            <person name="Crous P."/>
            <person name="Grigoriev I."/>
        </authorList>
    </citation>
    <scope>NUCLEOTIDE SEQUENCE</scope>
    <source>
        <strain evidence="11">CBS 113818</strain>
    </source>
</reference>
<evidence type="ECO:0000259" key="10">
    <source>
        <dbReference type="SMART" id="SM00235"/>
    </source>
</evidence>
<keyword evidence="1" id="KW-0645">Protease</keyword>
<dbReference type="GO" id="GO:0031012">
    <property type="term" value="C:extracellular matrix"/>
    <property type="evidence" value="ECO:0007669"/>
    <property type="project" value="InterPro"/>
</dbReference>
<feature type="binding site" evidence="7">
    <location>
        <position position="245"/>
    </location>
    <ligand>
        <name>Zn(2+)</name>
        <dbReference type="ChEBI" id="CHEBI:29105"/>
        <label>2</label>
        <note>catalytic</note>
    </ligand>
</feature>
<feature type="binding site" evidence="7">
    <location>
        <position position="251"/>
    </location>
    <ligand>
        <name>Zn(2+)</name>
        <dbReference type="ChEBI" id="CHEBI:29105"/>
        <label>2</label>
        <note>catalytic</note>
    </ligand>
</feature>
<feature type="binding site" evidence="7">
    <location>
        <position position="187"/>
    </location>
    <ligand>
        <name>Ca(2+)</name>
        <dbReference type="ChEBI" id="CHEBI:29108"/>
        <label>2</label>
    </ligand>
</feature>
<sequence length="563" mass="62856">MTPFALLLLLGYISVSVAASHRNVARGTIALIPSASPTRVIPPAATADQKRHSKHVNDFYKLYGWLKPNTTIQDLELPKAIRKIQKALKEPVDGVFSDKMMDIMTKPRCGVEEPYNVTAAEAPADVHKRYVLWGSKWSKTTLTWRFTSYTNDISQGQQQSTVSNAFAQWMNYIPLNFQQASSNAKADIYIGFRPLGRDDTRYGFTSMVSDGVAFQSGSINVTFNDDYAWSDDRLFSYTAVHEIGHALGLSHSAVESAVMFAYFGGYIRPLNSDDKMGIHNIYGWKNPRWSRIEANTGTKDLIQVTTSSSTASSNDGLYQLRSNGQILRYTNNAWTSVDNNPDTAQITGSGGKLYQRHFDGSTYLWTGNGQAWNYIGAASENVIDIVAASDQLYSRRKDGWVARWSGSGSSWLSVEQPTASVSKEIAITDSKTLWNLLNTGDLVRSTWPHSSGSWEIVDINTANVAIAVGGEDFYKLQSDGQVVFLNMKEYYWQIIENAGSVAIFAADEYLYSKHDDGSVWRYTRTQWVWEQLDFGRDVSSVVGDRSGNVWEMLEGGDVWKLVS</sequence>
<evidence type="ECO:0000313" key="11">
    <source>
        <dbReference type="EMBL" id="KAF2831136.1"/>
    </source>
</evidence>
<feature type="binding site" evidence="7">
    <location>
        <position position="241"/>
    </location>
    <ligand>
        <name>Zn(2+)</name>
        <dbReference type="ChEBI" id="CHEBI:29105"/>
        <label>2</label>
        <note>catalytic</note>
    </ligand>
</feature>
<dbReference type="Proteomes" id="UP000799424">
    <property type="component" value="Unassembled WGS sequence"/>
</dbReference>
<dbReference type="SUPFAM" id="SSF47090">
    <property type="entry name" value="PGBD-like"/>
    <property type="match status" value="1"/>
</dbReference>
<evidence type="ECO:0000256" key="8">
    <source>
        <dbReference type="PIRSR" id="PIRSR621190-5"/>
    </source>
</evidence>